<feature type="signal peptide" evidence="1">
    <location>
        <begin position="1"/>
        <end position="19"/>
    </location>
</feature>
<dbReference type="InterPro" id="IPR021326">
    <property type="entry name" value="DUF2931"/>
</dbReference>
<evidence type="ECO:0000313" key="3">
    <source>
        <dbReference type="Proteomes" id="UP000651010"/>
    </source>
</evidence>
<dbReference type="Pfam" id="PF11153">
    <property type="entry name" value="DUF2931"/>
    <property type="match status" value="1"/>
</dbReference>
<dbReference type="EMBL" id="JACZZA010000012">
    <property type="protein sequence ID" value="MBE1162188.1"/>
    <property type="molecule type" value="Genomic_DNA"/>
</dbReference>
<evidence type="ECO:0000256" key="1">
    <source>
        <dbReference type="SAM" id="SignalP"/>
    </source>
</evidence>
<dbReference type="Proteomes" id="UP000651010">
    <property type="component" value="Unassembled WGS sequence"/>
</dbReference>
<name>A0ABR9GDS9_9GAMM</name>
<protein>
    <submittedName>
        <fullName evidence="2">DUF2931 family protein</fullName>
    </submittedName>
</protein>
<gene>
    <name evidence="2" type="ORF">IGX34_17525</name>
</gene>
<evidence type="ECO:0000313" key="2">
    <source>
        <dbReference type="EMBL" id="MBE1162188.1"/>
    </source>
</evidence>
<dbReference type="PROSITE" id="PS51257">
    <property type="entry name" value="PROKAR_LIPOPROTEIN"/>
    <property type="match status" value="1"/>
</dbReference>
<proteinExistence type="predicted"/>
<comment type="caution">
    <text evidence="2">The sequence shown here is derived from an EMBL/GenBank/DDBJ whole genome shotgun (WGS) entry which is preliminary data.</text>
</comment>
<dbReference type="RefSeq" id="WP_192557028.1">
    <property type="nucleotide sequence ID" value="NZ_JACZZA010000012.1"/>
</dbReference>
<feature type="chain" id="PRO_5047327816" evidence="1">
    <location>
        <begin position="20"/>
        <end position="221"/>
    </location>
</feature>
<accession>A0ABR9GDS9</accession>
<reference evidence="2 3" key="1">
    <citation type="submission" date="2020-09" db="EMBL/GenBank/DDBJ databases">
        <title>Dyella sp. 7MK23 isolated from forest soil.</title>
        <authorList>
            <person name="Fu J."/>
        </authorList>
    </citation>
    <scope>NUCLEOTIDE SEQUENCE [LARGE SCALE GENOMIC DNA]</scope>
    <source>
        <strain evidence="2 3">7MK23</strain>
    </source>
</reference>
<organism evidence="2 3">
    <name type="scientific">Dyella acidiphila</name>
    <dbReference type="NCBI Taxonomy" id="2775866"/>
    <lineage>
        <taxon>Bacteria</taxon>
        <taxon>Pseudomonadati</taxon>
        <taxon>Pseudomonadota</taxon>
        <taxon>Gammaproteobacteria</taxon>
        <taxon>Lysobacterales</taxon>
        <taxon>Rhodanobacteraceae</taxon>
        <taxon>Dyella</taxon>
    </lineage>
</organism>
<keyword evidence="3" id="KW-1185">Reference proteome</keyword>
<sequence length="221" mass="24359">MRHIWILGISLTLISSLSACDQSEPGLPYQAWRIGFLAPQNMEAWTEQAIVEDVHGHTFYNYESGTVAMVYNPDSASWSRDIGWGKGKYVVGAALPKSVYVRWQSLVERQTYSVTLEIPELARRQMLLQAPALIEAAGSTHNKEYYNAVAVGLAPGGIVRIWITGPGLTAIPMMCVHAQIESIGPSQGQTNGTYAYSRDQLNPVAQAYLKTHTIPYGIWGC</sequence>
<keyword evidence="1" id="KW-0732">Signal</keyword>